<dbReference type="AlphaFoldDB" id="A0A7Y7LZB4"/>
<feature type="domain" description="DNA methylase adenine-specific" evidence="8">
    <location>
        <begin position="180"/>
        <end position="459"/>
    </location>
</feature>
<dbReference type="Pfam" id="PF02384">
    <property type="entry name" value="N6_Mtase"/>
    <property type="match status" value="2"/>
</dbReference>
<dbReference type="InterPro" id="IPR003356">
    <property type="entry name" value="DNA_methylase_A-5"/>
</dbReference>
<dbReference type="RefSeq" id="WP_176636093.1">
    <property type="nucleotide sequence ID" value="NZ_JAAMFM010000030.1"/>
</dbReference>
<evidence type="ECO:0000256" key="7">
    <source>
        <dbReference type="ARBA" id="ARBA00047942"/>
    </source>
</evidence>
<keyword evidence="3 10" id="KW-0489">Methyltransferase</keyword>
<name>A0A7Y7LZB4_9MICC</name>
<evidence type="ECO:0000256" key="3">
    <source>
        <dbReference type="ARBA" id="ARBA00022603"/>
    </source>
</evidence>
<protein>
    <recommendedName>
        <fullName evidence="2">site-specific DNA-methyltransferase (adenine-specific)</fullName>
        <ecNumber evidence="2">2.1.1.72</ecNumber>
    </recommendedName>
</protein>
<evidence type="ECO:0000313" key="11">
    <source>
        <dbReference type="Proteomes" id="UP000543556"/>
    </source>
</evidence>
<feature type="domain" description="DNA methylase adenine-specific" evidence="8">
    <location>
        <begin position="542"/>
        <end position="578"/>
    </location>
</feature>
<comment type="caution">
    <text evidence="10">The sequence shown here is derived from an EMBL/GenBank/DDBJ whole genome shotgun (WGS) entry which is preliminary data.</text>
</comment>
<keyword evidence="6" id="KW-0680">Restriction system</keyword>
<dbReference type="PRINTS" id="PR00507">
    <property type="entry name" value="N12N6MTFRASE"/>
</dbReference>
<dbReference type="GO" id="GO:0008170">
    <property type="term" value="F:N-methyltransferase activity"/>
    <property type="evidence" value="ECO:0007669"/>
    <property type="project" value="InterPro"/>
</dbReference>
<dbReference type="SUPFAM" id="SSF53335">
    <property type="entry name" value="S-adenosyl-L-methionine-dependent methyltransferases"/>
    <property type="match status" value="1"/>
</dbReference>
<gene>
    <name evidence="10" type="ORF">G6034_15935</name>
</gene>
<keyword evidence="11" id="KW-1185">Reference proteome</keyword>
<evidence type="ECO:0000256" key="6">
    <source>
        <dbReference type="ARBA" id="ARBA00022747"/>
    </source>
</evidence>
<dbReference type="Proteomes" id="UP000543556">
    <property type="component" value="Unassembled WGS sequence"/>
</dbReference>
<dbReference type="Pfam" id="PF12161">
    <property type="entry name" value="HsdM_N"/>
    <property type="match status" value="1"/>
</dbReference>
<dbReference type="Gene3D" id="3.40.50.150">
    <property type="entry name" value="Vaccinia Virus protein VP39"/>
    <property type="match status" value="1"/>
</dbReference>
<keyword evidence="5" id="KW-0949">S-adenosyl-L-methionine</keyword>
<feature type="domain" description="N6 adenine-specific DNA methyltransferase N-terminal" evidence="9">
    <location>
        <begin position="21"/>
        <end position="167"/>
    </location>
</feature>
<reference evidence="10 11" key="1">
    <citation type="submission" date="2020-02" db="EMBL/GenBank/DDBJ databases">
        <title>Genome sequence of strain AETb3-4.</title>
        <authorList>
            <person name="Gao J."/>
            <person name="Zhang X."/>
        </authorList>
    </citation>
    <scope>NUCLEOTIDE SEQUENCE [LARGE SCALE GENOMIC DNA]</scope>
    <source>
        <strain evidence="10 11">AETb3-4</strain>
    </source>
</reference>
<organism evidence="10 11">
    <name type="scientific">Arthrobacter wenxiniae</name>
    <dbReference type="NCBI Taxonomy" id="2713570"/>
    <lineage>
        <taxon>Bacteria</taxon>
        <taxon>Bacillati</taxon>
        <taxon>Actinomycetota</taxon>
        <taxon>Actinomycetes</taxon>
        <taxon>Micrococcales</taxon>
        <taxon>Micrococcaceae</taxon>
        <taxon>Arthrobacter</taxon>
    </lineage>
</organism>
<dbReference type="GO" id="GO:0009307">
    <property type="term" value="P:DNA restriction-modification system"/>
    <property type="evidence" value="ECO:0007669"/>
    <property type="project" value="UniProtKB-KW"/>
</dbReference>
<dbReference type="PANTHER" id="PTHR42998">
    <property type="entry name" value="TYPE I RESTRICTION ENZYME HINDVIIP M PROTEIN-RELATED"/>
    <property type="match status" value="1"/>
</dbReference>
<keyword evidence="4 10" id="KW-0808">Transferase</keyword>
<dbReference type="GO" id="GO:0032259">
    <property type="term" value="P:methylation"/>
    <property type="evidence" value="ECO:0007669"/>
    <property type="project" value="UniProtKB-KW"/>
</dbReference>
<dbReference type="PANTHER" id="PTHR42998:SF1">
    <property type="entry name" value="TYPE I RESTRICTION ENZYME HINDI METHYLASE SUBUNIT"/>
    <property type="match status" value="1"/>
</dbReference>
<comment type="catalytic activity">
    <reaction evidence="7">
        <text>a 2'-deoxyadenosine in DNA + S-adenosyl-L-methionine = an N(6)-methyl-2'-deoxyadenosine in DNA + S-adenosyl-L-homocysteine + H(+)</text>
        <dbReference type="Rhea" id="RHEA:15197"/>
        <dbReference type="Rhea" id="RHEA-COMP:12418"/>
        <dbReference type="Rhea" id="RHEA-COMP:12419"/>
        <dbReference type="ChEBI" id="CHEBI:15378"/>
        <dbReference type="ChEBI" id="CHEBI:57856"/>
        <dbReference type="ChEBI" id="CHEBI:59789"/>
        <dbReference type="ChEBI" id="CHEBI:90615"/>
        <dbReference type="ChEBI" id="CHEBI:90616"/>
        <dbReference type="EC" id="2.1.1.72"/>
    </reaction>
</comment>
<dbReference type="InterPro" id="IPR022749">
    <property type="entry name" value="D12N6_MeTrfase_N"/>
</dbReference>
<dbReference type="GO" id="GO:0003677">
    <property type="term" value="F:DNA binding"/>
    <property type="evidence" value="ECO:0007669"/>
    <property type="project" value="InterPro"/>
</dbReference>
<comment type="similarity">
    <text evidence="1">Belongs to the N(4)/N(6)-methyltransferase family.</text>
</comment>
<dbReference type="GO" id="GO:0009007">
    <property type="term" value="F:site-specific DNA-methyltransferase (adenine-specific) activity"/>
    <property type="evidence" value="ECO:0007669"/>
    <property type="project" value="UniProtKB-EC"/>
</dbReference>
<evidence type="ECO:0000259" key="8">
    <source>
        <dbReference type="Pfam" id="PF02384"/>
    </source>
</evidence>
<dbReference type="InterPro" id="IPR052916">
    <property type="entry name" value="Type-I_RE_MTase_Subunit"/>
</dbReference>
<evidence type="ECO:0000256" key="1">
    <source>
        <dbReference type="ARBA" id="ARBA00006594"/>
    </source>
</evidence>
<evidence type="ECO:0000256" key="4">
    <source>
        <dbReference type="ARBA" id="ARBA00022679"/>
    </source>
</evidence>
<evidence type="ECO:0000259" key="9">
    <source>
        <dbReference type="Pfam" id="PF12161"/>
    </source>
</evidence>
<evidence type="ECO:0000256" key="2">
    <source>
        <dbReference type="ARBA" id="ARBA00011900"/>
    </source>
</evidence>
<evidence type="ECO:0000256" key="5">
    <source>
        <dbReference type="ARBA" id="ARBA00022691"/>
    </source>
</evidence>
<accession>A0A7Y7LZB4</accession>
<dbReference type="EMBL" id="JAAMFM010000030">
    <property type="protein sequence ID" value="NVM96370.1"/>
    <property type="molecule type" value="Genomic_DNA"/>
</dbReference>
<dbReference type="InterPro" id="IPR038333">
    <property type="entry name" value="T1MK-like_N_sf"/>
</dbReference>
<proteinExistence type="inferred from homology"/>
<dbReference type="Gene3D" id="1.20.1260.30">
    <property type="match status" value="1"/>
</dbReference>
<dbReference type="InterPro" id="IPR029063">
    <property type="entry name" value="SAM-dependent_MTases_sf"/>
</dbReference>
<sequence length="615" mass="67668">MPPKKSTAKNLDAAPSTMKELKDTLWKAADKLRGSMDASQYKDVILGLVFLKYVSDAFDERREQIRAELTADGLNDEQIGQLIDDTDEYTGRGVFWVPARARWTYLAQHAKGTQATLDEHAKGIGELIDDAMAYVMGANPSLAATLPMIFNKDNIDQRRLGELLDLFNSAKFTGQGATKARDLLGEVYEYFLEKFARAEGKRGGEFYTPAGVVRVLVEVLRPDHGRVYDPCCGSGGMFVQAEKFLEAHHKEGSEISVYGQELNERTWRMAKMNLAIHGLNGNLASRWGDTFARDQHPDMQADFIMANPPFNIKDWARSESDPRWKYGVPPAGNANYAWIQHIISKLAPGGSAGVVMANGSMSSNSGGEGEIRAQLVEADLVSCMIALPTQLFRSTGIPVCTWFFAKDKALGAHGSVDRTGQVLFIDARNLGHMVDRAERALSDEDIALIAGTFHAWRGTPPVVEPSPPVEPSPVVESVETLPVVEQRALRARRDQEAQTPVVEPVETLPVVEQRALRARRDQEAQTPVVEPVETQSSVETPYADIPGFCYSATLAEIKAADYALTPGRYVGAADVEDDGEPIEEKIARLSAELFAQFDESERLAAVVREQLGRVS</sequence>
<evidence type="ECO:0000313" key="10">
    <source>
        <dbReference type="EMBL" id="NVM96370.1"/>
    </source>
</evidence>
<dbReference type="EC" id="2.1.1.72" evidence="2"/>